<dbReference type="Pfam" id="PF13366">
    <property type="entry name" value="PDDEXK_3"/>
    <property type="match status" value="1"/>
</dbReference>
<sequence>MYNKNSLQRGDIVYPELSYLIVGCLYETYNELGGGYQEKHYQKALAKNFINHNINFISQAPYLIKFKGEIIGKYYTDFIIENRVVLEIKKGNYFVRSNIKQVLNYLQATDKKLGILANFTNNGIKYIRILNVEKR</sequence>
<dbReference type="InterPro" id="IPR026350">
    <property type="entry name" value="GxxExxY"/>
</dbReference>
<organism evidence="1 2">
    <name type="scientific">Candidatus Falkowbacteria bacterium CG10_big_fil_rev_8_21_14_0_10_44_15</name>
    <dbReference type="NCBI Taxonomy" id="1974569"/>
    <lineage>
        <taxon>Bacteria</taxon>
        <taxon>Candidatus Falkowiibacteriota</taxon>
    </lineage>
</organism>
<dbReference type="AlphaFoldDB" id="A0A2H0V0E0"/>
<evidence type="ECO:0000313" key="2">
    <source>
        <dbReference type="Proteomes" id="UP000228510"/>
    </source>
</evidence>
<proteinExistence type="predicted"/>
<accession>A0A2H0V0E0</accession>
<name>A0A2H0V0E0_9BACT</name>
<dbReference type="Proteomes" id="UP000228510">
    <property type="component" value="Unassembled WGS sequence"/>
</dbReference>
<dbReference type="EMBL" id="PFAT01000019">
    <property type="protein sequence ID" value="PIR92548.1"/>
    <property type="molecule type" value="Genomic_DNA"/>
</dbReference>
<comment type="caution">
    <text evidence="1">The sequence shown here is derived from an EMBL/GenBank/DDBJ whole genome shotgun (WGS) entry which is preliminary data.</text>
</comment>
<gene>
    <name evidence="1" type="ORF">COU01_01170</name>
</gene>
<evidence type="ECO:0000313" key="1">
    <source>
        <dbReference type="EMBL" id="PIR92548.1"/>
    </source>
</evidence>
<reference evidence="2" key="1">
    <citation type="submission" date="2017-09" db="EMBL/GenBank/DDBJ databases">
        <title>Depth-based differentiation of microbial function through sediment-hosted aquifers and enrichment of novel symbionts in the deep terrestrial subsurface.</title>
        <authorList>
            <person name="Probst A.J."/>
            <person name="Ladd B."/>
            <person name="Jarett J.K."/>
            <person name="Geller-Mcgrath D.E."/>
            <person name="Sieber C.M.K."/>
            <person name="Emerson J.B."/>
            <person name="Anantharaman K."/>
            <person name="Thomas B.C."/>
            <person name="Malmstrom R."/>
            <person name="Stieglmeier M."/>
            <person name="Klingl A."/>
            <person name="Woyke T."/>
            <person name="Ryan C.M."/>
            <person name="Banfield J.F."/>
        </authorList>
    </citation>
    <scope>NUCLEOTIDE SEQUENCE [LARGE SCALE GENOMIC DNA]</scope>
</reference>
<dbReference type="NCBIfam" id="TIGR04256">
    <property type="entry name" value="GxxExxY"/>
    <property type="match status" value="1"/>
</dbReference>
<protein>
    <submittedName>
        <fullName evidence="1">GxxExxY protein</fullName>
    </submittedName>
</protein>